<sequence>MHHSTRHLPDFIDNSRIENALSDTGFSDDSVAIRDILAKADAKAGLSMEEAACLLKTQNPESVQAILETASRLKKSIYGNRLVLFAPLYVTNECCNRCLYCGFQDTNAQLERRTLTDEELREEVRILESQGQKRLLLVYGEHPTLGAEWMARTMRTVYETSSGDCGQIRRVNVNCAPLSVEGFRTLKAEGIGTYQCFQETYHRPTYAAMHLRGPKSDYLWRLYALHRAMEAGIDDVGIGPLFGLYNPDFEVLATLNHAAQLEKDCGVGPHTVSFPRLEPALGAHVASRPPHALSDSHFTRIVAVLRLALPYTGLILSTRESAELRTRLIEVGVSQISAASRTYPGGYADAEKATKRSCSCSNADSHSQNTPEQNHVHATGKPEAQQFATGDHRTLDEVVHDIVANHGYLPSWCTACYRAGRTGDHFMDLAKTGGIQKFCHPNSLLTFQEYLLDYATAQTREAGERLIAAELAGQPESRRLKLQAMLERIRNGERDLYI</sequence>
<dbReference type="GO" id="GO:0042364">
    <property type="term" value="P:water-soluble vitamin biosynthetic process"/>
    <property type="evidence" value="ECO:0007669"/>
    <property type="project" value="UniProtKB-ARBA"/>
</dbReference>
<evidence type="ECO:0000256" key="5">
    <source>
        <dbReference type="ARBA" id="ARBA00023004"/>
    </source>
</evidence>
<dbReference type="Pfam" id="PF04055">
    <property type="entry name" value="Radical_SAM"/>
    <property type="match status" value="1"/>
</dbReference>
<dbReference type="PANTHER" id="PTHR43583:SF2">
    <property type="entry name" value="THIAZOLE BIOSYNTHESIS PROTEIN"/>
    <property type="match status" value="1"/>
</dbReference>
<dbReference type="SUPFAM" id="SSF102114">
    <property type="entry name" value="Radical SAM enzymes"/>
    <property type="match status" value="1"/>
</dbReference>
<dbReference type="GO" id="GO:0044272">
    <property type="term" value="P:sulfur compound biosynthetic process"/>
    <property type="evidence" value="ECO:0007669"/>
    <property type="project" value="UniProtKB-ARBA"/>
</dbReference>
<keyword evidence="5" id="KW-0408">Iron</keyword>
<proteinExistence type="predicted"/>
<dbReference type="PANTHER" id="PTHR43583">
    <property type="entry name" value="2-IMINOACETATE SYNTHASE"/>
    <property type="match status" value="1"/>
</dbReference>
<evidence type="ECO:0000313" key="10">
    <source>
        <dbReference type="Proteomes" id="UP000503840"/>
    </source>
</evidence>
<dbReference type="SFLD" id="SFLDF00319">
    <property type="entry name" value="Fe_hydrogenase_maturase_(HydG"/>
    <property type="match status" value="1"/>
</dbReference>
<protein>
    <submittedName>
        <fullName evidence="9">[FeFe] hydrogenase H-cluster radical SAM maturase HydG</fullName>
    </submittedName>
</protein>
<feature type="region of interest" description="Disordered" evidence="7">
    <location>
        <begin position="360"/>
        <end position="380"/>
    </location>
</feature>
<evidence type="ECO:0000259" key="8">
    <source>
        <dbReference type="SMART" id="SM00876"/>
    </source>
</evidence>
<dbReference type="Proteomes" id="UP000503840">
    <property type="component" value="Unassembled WGS sequence"/>
</dbReference>
<dbReference type="InterPro" id="IPR058240">
    <property type="entry name" value="rSAM_sf"/>
</dbReference>
<dbReference type="CDD" id="cd01335">
    <property type="entry name" value="Radical_SAM"/>
    <property type="match status" value="1"/>
</dbReference>
<evidence type="ECO:0000256" key="4">
    <source>
        <dbReference type="ARBA" id="ARBA00022723"/>
    </source>
</evidence>
<dbReference type="GO" id="GO:0046872">
    <property type="term" value="F:metal ion binding"/>
    <property type="evidence" value="ECO:0007669"/>
    <property type="project" value="UniProtKB-KW"/>
</dbReference>
<dbReference type="GO" id="GO:0051539">
    <property type="term" value="F:4 iron, 4 sulfur cluster binding"/>
    <property type="evidence" value="ECO:0007669"/>
    <property type="project" value="UniProtKB-KW"/>
</dbReference>
<dbReference type="InterPro" id="IPR034428">
    <property type="entry name" value="ThiH/NoCL/HydG-like"/>
</dbReference>
<comment type="caution">
    <text evidence="9">The sequence shown here is derived from an EMBL/GenBank/DDBJ whole genome shotgun (WGS) entry which is preliminary data.</text>
</comment>
<dbReference type="RefSeq" id="WP_174403537.1">
    <property type="nucleotide sequence ID" value="NZ_BLVO01000004.1"/>
</dbReference>
<evidence type="ECO:0000256" key="1">
    <source>
        <dbReference type="ARBA" id="ARBA00001966"/>
    </source>
</evidence>
<reference evidence="9 10" key="1">
    <citation type="submission" date="2020-05" db="EMBL/GenBank/DDBJ databases">
        <title>Draft genome sequence of Desulfovibrio sp. strain HN2T.</title>
        <authorList>
            <person name="Ueno A."/>
            <person name="Tamazawa S."/>
            <person name="Tamamura S."/>
            <person name="Murakami T."/>
            <person name="Kiyama T."/>
            <person name="Inomata H."/>
            <person name="Amano Y."/>
            <person name="Miyakawa K."/>
            <person name="Tamaki H."/>
            <person name="Naganuma T."/>
            <person name="Kaneko K."/>
        </authorList>
    </citation>
    <scope>NUCLEOTIDE SEQUENCE [LARGE SCALE GENOMIC DNA]</scope>
    <source>
        <strain evidence="9 10">HN2</strain>
    </source>
</reference>
<comment type="cofactor">
    <cofactor evidence="1">
        <name>[4Fe-4S] cluster</name>
        <dbReference type="ChEBI" id="CHEBI:49883"/>
    </cofactor>
</comment>
<keyword evidence="10" id="KW-1185">Reference proteome</keyword>
<keyword evidence="2" id="KW-0004">4Fe-4S</keyword>
<gene>
    <name evidence="9" type="primary">hydG_1</name>
    <name evidence="9" type="ORF">DSM101010T_02040</name>
</gene>
<name>A0A7J0BDR7_9BACT</name>
<dbReference type="SFLD" id="SFLDS00029">
    <property type="entry name" value="Radical_SAM"/>
    <property type="match status" value="1"/>
</dbReference>
<keyword evidence="3" id="KW-0949">S-adenosyl-L-methionine</keyword>
<evidence type="ECO:0000256" key="2">
    <source>
        <dbReference type="ARBA" id="ARBA00022485"/>
    </source>
</evidence>
<dbReference type="InterPro" id="IPR024007">
    <property type="entry name" value="FeFe-hyd_mat_HydG"/>
</dbReference>
<dbReference type="SFLD" id="SFLDG01060">
    <property type="entry name" value="BATS_domain_containing"/>
    <property type="match status" value="1"/>
</dbReference>
<accession>A0A7J0BDR7</accession>
<dbReference type="Gene3D" id="3.20.20.70">
    <property type="entry name" value="Aldolase class I"/>
    <property type="match status" value="1"/>
</dbReference>
<dbReference type="EMBL" id="BLVO01000004">
    <property type="protein sequence ID" value="GFM31839.1"/>
    <property type="molecule type" value="Genomic_DNA"/>
</dbReference>
<dbReference type="InterPro" id="IPR010722">
    <property type="entry name" value="BATS_dom"/>
</dbReference>
<dbReference type="NCBIfam" id="TIGR03955">
    <property type="entry name" value="rSAM_HydG"/>
    <property type="match status" value="1"/>
</dbReference>
<dbReference type="GO" id="GO:0003824">
    <property type="term" value="F:catalytic activity"/>
    <property type="evidence" value="ECO:0007669"/>
    <property type="project" value="InterPro"/>
</dbReference>
<dbReference type="SFLD" id="SFLDG01081">
    <property type="entry name" value="cleavage_of_the_Ca-Cb_bond_in"/>
    <property type="match status" value="1"/>
</dbReference>
<evidence type="ECO:0000256" key="3">
    <source>
        <dbReference type="ARBA" id="ARBA00022691"/>
    </source>
</evidence>
<keyword evidence="4" id="KW-0479">Metal-binding</keyword>
<organism evidence="9 10">
    <name type="scientific">Desulfovibrio subterraneus</name>
    <dbReference type="NCBI Taxonomy" id="2718620"/>
    <lineage>
        <taxon>Bacteria</taxon>
        <taxon>Pseudomonadati</taxon>
        <taxon>Thermodesulfobacteriota</taxon>
        <taxon>Desulfovibrionia</taxon>
        <taxon>Desulfovibrionales</taxon>
        <taxon>Desulfovibrionaceae</taxon>
        <taxon>Desulfovibrio</taxon>
    </lineage>
</organism>
<dbReference type="SMART" id="SM00876">
    <property type="entry name" value="BATS"/>
    <property type="match status" value="1"/>
</dbReference>
<dbReference type="AlphaFoldDB" id="A0A7J0BDR7"/>
<dbReference type="Pfam" id="PF06968">
    <property type="entry name" value="BATS"/>
    <property type="match status" value="1"/>
</dbReference>
<evidence type="ECO:0000313" key="9">
    <source>
        <dbReference type="EMBL" id="GFM31839.1"/>
    </source>
</evidence>
<dbReference type="InterPro" id="IPR013785">
    <property type="entry name" value="Aldolase_TIM"/>
</dbReference>
<feature type="domain" description="Biotin and thiamin synthesis-associated" evidence="8">
    <location>
        <begin position="273"/>
        <end position="410"/>
    </location>
</feature>
<keyword evidence="6" id="KW-0411">Iron-sulfur</keyword>
<evidence type="ECO:0000256" key="6">
    <source>
        <dbReference type="ARBA" id="ARBA00023014"/>
    </source>
</evidence>
<feature type="compositionally biased region" description="Polar residues" evidence="7">
    <location>
        <begin position="360"/>
        <end position="373"/>
    </location>
</feature>
<dbReference type="InterPro" id="IPR007197">
    <property type="entry name" value="rSAM"/>
</dbReference>
<evidence type="ECO:0000256" key="7">
    <source>
        <dbReference type="SAM" id="MobiDB-lite"/>
    </source>
</evidence>